<comment type="caution">
    <text evidence="2">The sequence shown here is derived from an EMBL/GenBank/DDBJ whole genome shotgun (WGS) entry which is preliminary data.</text>
</comment>
<reference evidence="1" key="2">
    <citation type="submission" date="2018-08" db="EMBL/GenBank/DDBJ databases">
        <authorList>
            <consortium name="GenomeTrakr network: Whole genome sequencing for foodborne pathogen traceback"/>
        </authorList>
    </citation>
    <scope>NUCLEOTIDE SEQUENCE [LARGE SCALE GENOMIC DNA]</scope>
    <source>
        <strain evidence="1">FLUFL-1338</strain>
    </source>
</reference>
<dbReference type="Proteomes" id="UP000866740">
    <property type="component" value="Unassembled WGS sequence"/>
</dbReference>
<evidence type="ECO:0000313" key="2">
    <source>
        <dbReference type="EMBL" id="OHJ52688.1"/>
    </source>
</evidence>
<dbReference type="Proteomes" id="UP000885283">
    <property type="component" value="Unassembled WGS sequence"/>
</dbReference>
<dbReference type="EMBL" id="RSMR01000008">
    <property type="protein sequence ID" value="MIK91913.1"/>
    <property type="molecule type" value="Genomic_DNA"/>
</dbReference>
<accession>A0A3F3J021</accession>
<dbReference type="EMBL" id="MLTE01000006">
    <property type="protein sequence ID" value="OHJ52688.1"/>
    <property type="molecule type" value="Genomic_DNA"/>
</dbReference>
<organism evidence="2">
    <name type="scientific">Salmonella enterica</name>
    <name type="common">Salmonella choleraesuis</name>
    <dbReference type="NCBI Taxonomy" id="28901"/>
    <lineage>
        <taxon>Bacteria</taxon>
        <taxon>Pseudomonadati</taxon>
        <taxon>Pseudomonadota</taxon>
        <taxon>Gammaproteobacteria</taxon>
        <taxon>Enterobacterales</taxon>
        <taxon>Enterobacteriaceae</taxon>
        <taxon>Salmonella</taxon>
    </lineage>
</organism>
<dbReference type="AlphaFoldDB" id="A0A3F3J021"/>
<reference evidence="2" key="1">
    <citation type="submission" date="2016-09" db="EMBL/GenBank/DDBJ databases">
        <title>Whole genome sequencing of Salmonella enterica.</title>
        <authorList>
            <person name="Bell R."/>
        </authorList>
    </citation>
    <scope>NUCLEOTIDE SEQUENCE [LARGE SCALE GENOMIC DNA]</scope>
    <source>
        <strain evidence="2">CFSAN044929</strain>
    </source>
</reference>
<name>A0A3F3J021_SALER</name>
<proteinExistence type="predicted"/>
<sequence length="266" mass="30653">MNREEFNRKNLVELIDKMSEEDKNKFYEASVNGDDNKRNALAKKYGYAYIPYIGDLFDKSLSDDIVKLKLNFFDKIKDEFKELPGKDDVRECDIPIDNYKDLIEEVRNRENYFNSNNNSIQMAEAFLGGDITILIKSAVIMDIIGCMQLKKYLTRLYSKAILNAAFSNIAMAQAKSDLISEDRSKAKKGKTNRHHDSALKIAMNTWDKYPNASLAGMTEEIHAHLRSKWNDTPTAETIKSWLKKSNLYPDAKPKNRDFKLIINEEG</sequence>
<gene>
    <name evidence="2" type="ORF">A7S51_11000</name>
    <name evidence="1" type="ORF">KO51_10130</name>
</gene>
<protein>
    <submittedName>
        <fullName evidence="2">Uncharacterized protein</fullName>
    </submittedName>
</protein>
<evidence type="ECO:0000313" key="1">
    <source>
        <dbReference type="EMBL" id="MIK91913.1"/>
    </source>
</evidence>